<dbReference type="RefSeq" id="WP_017049047.1">
    <property type="nucleotide sequence ID" value="NZ_JAKNBA010000061.1"/>
</dbReference>
<reference evidence="1" key="1">
    <citation type="submission" date="2022-02" db="EMBL/GenBank/DDBJ databases">
        <title>Emergence and expansion in Europe of a Vibrio aestuarianus clonal complex pathogenic for oysters.</title>
        <authorList>
            <person name="Mesnil A."/>
            <person name="Travers M.-A."/>
        </authorList>
    </citation>
    <scope>NUCLEOTIDE SEQUENCE</scope>
    <source>
        <strain evidence="1">19_064_11T1</strain>
    </source>
</reference>
<dbReference type="Gene3D" id="3.10.450.530">
    <property type="entry name" value="Ribonuclease toxin, BrnT, of type II toxin-antitoxin system"/>
    <property type="match status" value="1"/>
</dbReference>
<accession>A0A9X4EZ86</accession>
<sequence length="88" mass="10224">MVKFEFDENKSRSNFEKHGIDFYTAQGLWNDSDLIEIPANTSDEPRYLVIGMLNGKHWSGVITYRGLKIRIISVRRSRKAEVNLYESA</sequence>
<evidence type="ECO:0000313" key="1">
    <source>
        <dbReference type="EMBL" id="MDE1244127.1"/>
    </source>
</evidence>
<evidence type="ECO:0000313" key="2">
    <source>
        <dbReference type="Proteomes" id="UP001140979"/>
    </source>
</evidence>
<dbReference type="Pfam" id="PF04365">
    <property type="entry name" value="BrnT_toxin"/>
    <property type="match status" value="1"/>
</dbReference>
<dbReference type="InterPro" id="IPR007460">
    <property type="entry name" value="BrnT_toxin"/>
</dbReference>
<gene>
    <name evidence="1" type="ORF">L9W94_18710</name>
</gene>
<proteinExistence type="predicted"/>
<comment type="caution">
    <text evidence="1">The sequence shown here is derived from an EMBL/GenBank/DDBJ whole genome shotgun (WGS) entry which is preliminary data.</text>
</comment>
<dbReference type="Proteomes" id="UP001140979">
    <property type="component" value="Unassembled WGS sequence"/>
</dbReference>
<name>A0A9X4EZ86_9VIBR</name>
<dbReference type="EMBL" id="JAKNBA010000061">
    <property type="protein sequence ID" value="MDE1244127.1"/>
    <property type="molecule type" value="Genomic_DNA"/>
</dbReference>
<organism evidence="1 2">
    <name type="scientific">Vibrio aestuarianus</name>
    <dbReference type="NCBI Taxonomy" id="28171"/>
    <lineage>
        <taxon>Bacteria</taxon>
        <taxon>Pseudomonadati</taxon>
        <taxon>Pseudomonadota</taxon>
        <taxon>Gammaproteobacteria</taxon>
        <taxon>Vibrionales</taxon>
        <taxon>Vibrionaceae</taxon>
        <taxon>Vibrio</taxon>
    </lineage>
</organism>
<dbReference type="AlphaFoldDB" id="A0A9X4EZ86"/>
<dbReference type="InterPro" id="IPR038573">
    <property type="entry name" value="BrnT_sf"/>
</dbReference>
<protein>
    <submittedName>
        <fullName evidence="1">BrnT family toxin</fullName>
    </submittedName>
</protein>